<dbReference type="InterPro" id="IPR046349">
    <property type="entry name" value="C1-like_sf"/>
</dbReference>
<comment type="caution">
    <text evidence="2">The sequence shown here is derived from an EMBL/GenBank/DDBJ whole genome shotgun (WGS) entry which is preliminary data.</text>
</comment>
<feature type="signal peptide" evidence="1">
    <location>
        <begin position="1"/>
        <end position="20"/>
    </location>
</feature>
<dbReference type="EMBL" id="CAJOAX010000184">
    <property type="protein sequence ID" value="CAF3533053.1"/>
    <property type="molecule type" value="Genomic_DNA"/>
</dbReference>
<dbReference type="EMBL" id="CAJNOT010003406">
    <property type="protein sequence ID" value="CAF1381811.1"/>
    <property type="molecule type" value="Genomic_DNA"/>
</dbReference>
<accession>A0A814GDX2</accession>
<evidence type="ECO:0000256" key="1">
    <source>
        <dbReference type="SAM" id="SignalP"/>
    </source>
</evidence>
<evidence type="ECO:0000313" key="4">
    <source>
        <dbReference type="EMBL" id="CAF3533053.1"/>
    </source>
</evidence>
<gene>
    <name evidence="5" type="ORF">JBS370_LOCUS9976</name>
    <name evidence="4" type="ORF">OTI717_LOCUS3416</name>
    <name evidence="2" type="ORF">RFH988_LOCUS13845</name>
    <name evidence="3" type="ORF">ZHD862_LOCUS32157</name>
</gene>
<dbReference type="EMBL" id="CAJNOO010000623">
    <property type="protein sequence ID" value="CAF0994634.1"/>
    <property type="molecule type" value="Genomic_DNA"/>
</dbReference>
<protein>
    <submittedName>
        <fullName evidence="2">Uncharacterized protein</fullName>
    </submittedName>
</protein>
<dbReference type="SUPFAM" id="SSF57889">
    <property type="entry name" value="Cysteine-rich domain"/>
    <property type="match status" value="1"/>
</dbReference>
<proteinExistence type="predicted"/>
<reference evidence="2" key="1">
    <citation type="submission" date="2021-02" db="EMBL/GenBank/DDBJ databases">
        <authorList>
            <person name="Nowell W R."/>
        </authorList>
    </citation>
    <scope>NUCLEOTIDE SEQUENCE</scope>
</reference>
<name>A0A814GDX2_9BILA</name>
<evidence type="ECO:0000313" key="2">
    <source>
        <dbReference type="EMBL" id="CAF0994634.1"/>
    </source>
</evidence>
<evidence type="ECO:0000313" key="6">
    <source>
        <dbReference type="Proteomes" id="UP000663882"/>
    </source>
</evidence>
<sequence length="167" mass="19544">MIILKYVFFLSFSKLCHVRAVTQSDVLHVDPNMIPKIFQVLYDNEGQTLLNNSTIHTQNQNNHTDKTIENKGHSFVIITYRMLTQCEICNHPCYHNFSPPSCLECIRCHVLCYKQHYDDREEFILSCRVNDKLSAKALLIMCVNEEEQKQWVAKLSKKIPTREIVLV</sequence>
<dbReference type="Gene3D" id="3.30.60.20">
    <property type="match status" value="1"/>
</dbReference>
<dbReference type="Proteomes" id="UP000663823">
    <property type="component" value="Unassembled WGS sequence"/>
</dbReference>
<dbReference type="Proteomes" id="UP000663864">
    <property type="component" value="Unassembled WGS sequence"/>
</dbReference>
<evidence type="ECO:0000313" key="3">
    <source>
        <dbReference type="EMBL" id="CAF1381811.1"/>
    </source>
</evidence>
<evidence type="ECO:0000313" key="5">
    <source>
        <dbReference type="EMBL" id="CAF3708323.1"/>
    </source>
</evidence>
<feature type="chain" id="PRO_5036410144" evidence="1">
    <location>
        <begin position="21"/>
        <end position="167"/>
    </location>
</feature>
<dbReference type="EMBL" id="CAJOBD010000703">
    <property type="protein sequence ID" value="CAF3708323.1"/>
    <property type="molecule type" value="Genomic_DNA"/>
</dbReference>
<dbReference type="AlphaFoldDB" id="A0A814GDX2"/>
<keyword evidence="1" id="KW-0732">Signal</keyword>
<organism evidence="2 6">
    <name type="scientific">Rotaria sordida</name>
    <dbReference type="NCBI Taxonomy" id="392033"/>
    <lineage>
        <taxon>Eukaryota</taxon>
        <taxon>Metazoa</taxon>
        <taxon>Spiralia</taxon>
        <taxon>Gnathifera</taxon>
        <taxon>Rotifera</taxon>
        <taxon>Eurotatoria</taxon>
        <taxon>Bdelloidea</taxon>
        <taxon>Philodinida</taxon>
        <taxon>Philodinidae</taxon>
        <taxon>Rotaria</taxon>
    </lineage>
</organism>
<dbReference type="OrthoDB" id="3638488at2759"/>
<dbReference type="Proteomes" id="UP000663836">
    <property type="component" value="Unassembled WGS sequence"/>
</dbReference>
<dbReference type="Proteomes" id="UP000663882">
    <property type="component" value="Unassembled WGS sequence"/>
</dbReference>